<sequence>MDPDDDSKSELSGERAVKRALLINFMKIFIPASLLLGGIFYFFSNQTQKYELQAIKIREESALRNASDLTSTLFKQKLSDLLVLAEGEVLREFLHNNSTRTLTQIIREFSLYTRRKPKYAQIRLIDTDGKEIIRVNKKNGEPEIVPKSELQDKSERYYFKEAIRLNQGDIYISPLDLNVEQGVIEEPLVPTIRFATPVYDGYGEKRGVLITNFTPAALLDKIEDIFNTLSGDTVMLNSDGYWLMGADDAKLWGFMYGSKETFASEQPEVWRAIISSKNGGSVVTETGMYIFQRAYPLNRAILGTVENIQLRPDADQPQTKDLYWVYVSHISKQRLNDLSSIPDYISILIYLLLLQVTGLISIVFAKHANQKRLASIRLLQHATKDELTGLSNRRELKKIAEMEFKRAYRFKRDYSILMIDLDNFKDINDIYGHSIGDDVLKHNAKICLNSTRSEDLLARYGGEEFVMLLPETDKEGARQLAERICRDVREQPFDCVRGSITTTVSIGVSEIDPNDINYSDILERADSALYQAKREGRNRVAST</sequence>
<dbReference type="PROSITE" id="PS50887">
    <property type="entry name" value="GGDEF"/>
    <property type="match status" value="1"/>
</dbReference>
<dbReference type="InterPro" id="IPR050469">
    <property type="entry name" value="Diguanylate_Cyclase"/>
</dbReference>
<gene>
    <name evidence="6" type="ORF">KME65_18065</name>
</gene>
<evidence type="ECO:0000256" key="3">
    <source>
        <dbReference type="ARBA" id="ARBA00034247"/>
    </source>
</evidence>
<feature type="transmembrane region" description="Helical" evidence="4">
    <location>
        <begin position="344"/>
        <end position="365"/>
    </location>
</feature>
<feature type="transmembrane region" description="Helical" evidence="4">
    <location>
        <begin position="21"/>
        <end position="43"/>
    </location>
</feature>
<keyword evidence="4" id="KW-0812">Transmembrane</keyword>
<evidence type="ECO:0000256" key="4">
    <source>
        <dbReference type="SAM" id="Phobius"/>
    </source>
</evidence>
<dbReference type="FunFam" id="3.30.70.270:FF:000001">
    <property type="entry name" value="Diguanylate cyclase domain protein"/>
    <property type="match status" value="1"/>
</dbReference>
<dbReference type="SUPFAM" id="SSF55073">
    <property type="entry name" value="Nucleotide cyclase"/>
    <property type="match status" value="1"/>
</dbReference>
<dbReference type="CDD" id="cd01949">
    <property type="entry name" value="GGDEF"/>
    <property type="match status" value="1"/>
</dbReference>
<name>A0A944MBJ3_9GAMM</name>
<feature type="domain" description="GGDEF" evidence="5">
    <location>
        <begin position="412"/>
        <end position="543"/>
    </location>
</feature>
<dbReference type="EMBL" id="JAHHGM010000023">
    <property type="protein sequence ID" value="MBT2990868.1"/>
    <property type="molecule type" value="Genomic_DNA"/>
</dbReference>
<reference evidence="6 7" key="1">
    <citation type="submission" date="2021-05" db="EMBL/GenBank/DDBJ databases">
        <title>Genetic and Functional Diversity in Clade A Lucinid endosymbionts from the Bahamas.</title>
        <authorList>
            <person name="Giani N.M."/>
            <person name="Engel A.S."/>
            <person name="Campbell B.J."/>
        </authorList>
    </citation>
    <scope>NUCLEOTIDE SEQUENCE [LARGE SCALE GENOMIC DNA]</scope>
    <source>
        <strain evidence="6">LUC16012Gg_MoonRockCtena</strain>
    </source>
</reference>
<dbReference type="PANTHER" id="PTHR45138:SF9">
    <property type="entry name" value="DIGUANYLATE CYCLASE DGCM-RELATED"/>
    <property type="match status" value="1"/>
</dbReference>
<comment type="caution">
    <text evidence="6">The sequence shown here is derived from an EMBL/GenBank/DDBJ whole genome shotgun (WGS) entry which is preliminary data.</text>
</comment>
<dbReference type="Gene3D" id="3.30.70.270">
    <property type="match status" value="1"/>
</dbReference>
<accession>A0A944MBJ3</accession>
<protein>
    <recommendedName>
        <fullName evidence="2">diguanylate cyclase</fullName>
        <ecNumber evidence="2">2.7.7.65</ecNumber>
    </recommendedName>
</protein>
<evidence type="ECO:0000256" key="1">
    <source>
        <dbReference type="ARBA" id="ARBA00001946"/>
    </source>
</evidence>
<dbReference type="GO" id="GO:0052621">
    <property type="term" value="F:diguanylate cyclase activity"/>
    <property type="evidence" value="ECO:0007669"/>
    <property type="project" value="UniProtKB-EC"/>
</dbReference>
<dbReference type="CDD" id="cd18773">
    <property type="entry name" value="PDC1_HK_sensor"/>
    <property type="match status" value="1"/>
</dbReference>
<dbReference type="Gene3D" id="3.30.450.20">
    <property type="entry name" value="PAS domain"/>
    <property type="match status" value="2"/>
</dbReference>
<keyword evidence="4" id="KW-1133">Transmembrane helix</keyword>
<dbReference type="InterPro" id="IPR048760">
    <property type="entry name" value="VP0354-like_sensor_dom"/>
</dbReference>
<evidence type="ECO:0000313" key="7">
    <source>
        <dbReference type="Proteomes" id="UP000770889"/>
    </source>
</evidence>
<evidence type="ECO:0000313" key="6">
    <source>
        <dbReference type="EMBL" id="MBT2990868.1"/>
    </source>
</evidence>
<dbReference type="NCBIfam" id="TIGR00254">
    <property type="entry name" value="GGDEF"/>
    <property type="match status" value="1"/>
</dbReference>
<dbReference type="EC" id="2.7.7.65" evidence="2"/>
<dbReference type="SUPFAM" id="SSF103190">
    <property type="entry name" value="Sensory domain-like"/>
    <property type="match status" value="2"/>
</dbReference>
<dbReference type="Pfam" id="PF21623">
    <property type="entry name" value="HK_sensor_dom_bact"/>
    <property type="match status" value="1"/>
</dbReference>
<dbReference type="PANTHER" id="PTHR45138">
    <property type="entry name" value="REGULATORY COMPONENTS OF SENSORY TRANSDUCTION SYSTEM"/>
    <property type="match status" value="1"/>
</dbReference>
<comment type="catalytic activity">
    <reaction evidence="3">
        <text>2 GTP = 3',3'-c-di-GMP + 2 diphosphate</text>
        <dbReference type="Rhea" id="RHEA:24898"/>
        <dbReference type="ChEBI" id="CHEBI:33019"/>
        <dbReference type="ChEBI" id="CHEBI:37565"/>
        <dbReference type="ChEBI" id="CHEBI:58805"/>
        <dbReference type="EC" id="2.7.7.65"/>
    </reaction>
</comment>
<organism evidence="6 7">
    <name type="scientific">Candidatus Thiodiazotropha taylori</name>
    <dbReference type="NCBI Taxonomy" id="2792791"/>
    <lineage>
        <taxon>Bacteria</taxon>
        <taxon>Pseudomonadati</taxon>
        <taxon>Pseudomonadota</taxon>
        <taxon>Gammaproteobacteria</taxon>
        <taxon>Chromatiales</taxon>
        <taxon>Sedimenticolaceae</taxon>
        <taxon>Candidatus Thiodiazotropha</taxon>
    </lineage>
</organism>
<dbReference type="Proteomes" id="UP000770889">
    <property type="component" value="Unassembled WGS sequence"/>
</dbReference>
<comment type="cofactor">
    <cofactor evidence="1">
        <name>Mg(2+)</name>
        <dbReference type="ChEBI" id="CHEBI:18420"/>
    </cofactor>
</comment>
<dbReference type="InterPro" id="IPR029151">
    <property type="entry name" value="Sensor-like_sf"/>
</dbReference>
<dbReference type="InterPro" id="IPR000160">
    <property type="entry name" value="GGDEF_dom"/>
</dbReference>
<dbReference type="AlphaFoldDB" id="A0A944MBJ3"/>
<keyword evidence="4" id="KW-0472">Membrane</keyword>
<evidence type="ECO:0000259" key="5">
    <source>
        <dbReference type="PROSITE" id="PS50887"/>
    </source>
</evidence>
<dbReference type="Pfam" id="PF00990">
    <property type="entry name" value="GGDEF"/>
    <property type="match status" value="1"/>
</dbReference>
<dbReference type="InterPro" id="IPR043128">
    <property type="entry name" value="Rev_trsase/Diguanyl_cyclase"/>
</dbReference>
<dbReference type="SMART" id="SM00267">
    <property type="entry name" value="GGDEF"/>
    <property type="match status" value="1"/>
</dbReference>
<evidence type="ECO:0000256" key="2">
    <source>
        <dbReference type="ARBA" id="ARBA00012528"/>
    </source>
</evidence>
<proteinExistence type="predicted"/>
<dbReference type="InterPro" id="IPR029787">
    <property type="entry name" value="Nucleotide_cyclase"/>
</dbReference>